<dbReference type="SUPFAM" id="SSF51735">
    <property type="entry name" value="NAD(P)-binding Rossmann-fold domains"/>
    <property type="match status" value="1"/>
</dbReference>
<dbReference type="GO" id="GO:0016491">
    <property type="term" value="F:oxidoreductase activity"/>
    <property type="evidence" value="ECO:0007669"/>
    <property type="project" value="UniProtKB-KW"/>
</dbReference>
<keyword evidence="5" id="KW-1185">Reference proteome</keyword>
<proteinExistence type="inferred from homology"/>
<dbReference type="CDD" id="cd05233">
    <property type="entry name" value="SDR_c"/>
    <property type="match status" value="1"/>
</dbReference>
<dbReference type="PANTHER" id="PTHR24321">
    <property type="entry name" value="DEHYDROGENASES, SHORT CHAIN"/>
    <property type="match status" value="1"/>
</dbReference>
<dbReference type="InterPro" id="IPR036291">
    <property type="entry name" value="NAD(P)-bd_dom_sf"/>
</dbReference>
<dbReference type="PRINTS" id="PR00081">
    <property type="entry name" value="GDHRDH"/>
</dbReference>
<evidence type="ECO:0000256" key="1">
    <source>
        <dbReference type="ARBA" id="ARBA00006484"/>
    </source>
</evidence>
<reference evidence="4" key="1">
    <citation type="submission" date="2023-01" db="EMBL/GenBank/DDBJ databases">
        <authorList>
            <person name="Piombo E."/>
        </authorList>
    </citation>
    <scope>NUCLEOTIDE SEQUENCE</scope>
</reference>
<dbReference type="Gene3D" id="3.40.50.720">
    <property type="entry name" value="NAD(P)-binding Rossmann-like Domain"/>
    <property type="match status" value="1"/>
</dbReference>
<sequence length="268" mass="28340">MEAAAGIGKETAFAFAEAGVQGVAFADINGQGAQQAAEESKKYAINAEYKTLVVNVDMANENVVQEMIDKTVKEFGRIDYAVNSAGMGNLSGAIVPNLKLDIFNKTIDTNVKGAVYFVRAITDIMATQDNITHTSSGRHGNVTRSLGRGSIVLLGSVSSYVAGPGMLNYTASKHAIMGITKATATDCSKIHIRVNAVCPSWVDTPMNHATLKRAPQMAQMIQALSPLKRVAAVDEVADYIIFLCSPSASYINGTGLTIDAGMTVGHHV</sequence>
<comment type="caution">
    <text evidence="4">The sequence shown here is derived from an EMBL/GenBank/DDBJ whole genome shotgun (WGS) entry which is preliminary data.</text>
</comment>
<comment type="similarity">
    <text evidence="1">Belongs to the short-chain dehydrogenases/reductases (SDR) family.</text>
</comment>
<dbReference type="AlphaFoldDB" id="A0AA35Q2P5"/>
<evidence type="ECO:0000313" key="4">
    <source>
        <dbReference type="EMBL" id="CAI6089552.1"/>
    </source>
</evidence>
<dbReference type="InterPro" id="IPR020904">
    <property type="entry name" value="Sc_DH/Rdtase_CS"/>
</dbReference>
<dbReference type="EMBL" id="CABFNP030001008">
    <property type="protein sequence ID" value="CAI6089552.1"/>
    <property type="molecule type" value="Genomic_DNA"/>
</dbReference>
<organism evidence="4 5">
    <name type="scientific">Clonostachys chloroleuca</name>
    <dbReference type="NCBI Taxonomy" id="1926264"/>
    <lineage>
        <taxon>Eukaryota</taxon>
        <taxon>Fungi</taxon>
        <taxon>Dikarya</taxon>
        <taxon>Ascomycota</taxon>
        <taxon>Pezizomycotina</taxon>
        <taxon>Sordariomycetes</taxon>
        <taxon>Hypocreomycetidae</taxon>
        <taxon>Hypocreales</taxon>
        <taxon>Bionectriaceae</taxon>
        <taxon>Clonostachys</taxon>
    </lineage>
</organism>
<dbReference type="PRINTS" id="PR00080">
    <property type="entry name" value="SDRFAMILY"/>
</dbReference>
<keyword evidence="2" id="KW-0521">NADP</keyword>
<accession>A0AA35Q2P5</accession>
<dbReference type="Pfam" id="PF13561">
    <property type="entry name" value="adh_short_C2"/>
    <property type="match status" value="1"/>
</dbReference>
<dbReference type="PROSITE" id="PS00061">
    <property type="entry name" value="ADH_SHORT"/>
    <property type="match status" value="1"/>
</dbReference>
<name>A0AA35Q2P5_9HYPO</name>
<evidence type="ECO:0000256" key="2">
    <source>
        <dbReference type="ARBA" id="ARBA00022857"/>
    </source>
</evidence>
<dbReference type="Proteomes" id="UP001160390">
    <property type="component" value="Unassembled WGS sequence"/>
</dbReference>
<evidence type="ECO:0000313" key="5">
    <source>
        <dbReference type="Proteomes" id="UP001160390"/>
    </source>
</evidence>
<dbReference type="PANTHER" id="PTHR24321:SF12">
    <property type="entry name" value="SHORT-CHAIN DEHYDROGENASE_REDUCTASE FAMILY, PUTATIVE (AFU_ORTHOLOGUE AFUA_5G14340)-RELATED"/>
    <property type="match status" value="1"/>
</dbReference>
<protein>
    <submittedName>
        <fullName evidence="4">Uncharacterized protein</fullName>
    </submittedName>
</protein>
<evidence type="ECO:0000256" key="3">
    <source>
        <dbReference type="ARBA" id="ARBA00023002"/>
    </source>
</evidence>
<gene>
    <name evidence="4" type="ORF">CCHLO57077_00012047</name>
</gene>
<dbReference type="FunFam" id="3.40.50.720:FF:000084">
    <property type="entry name" value="Short-chain dehydrogenase reductase"/>
    <property type="match status" value="1"/>
</dbReference>
<keyword evidence="3" id="KW-0560">Oxidoreductase</keyword>
<dbReference type="InterPro" id="IPR002347">
    <property type="entry name" value="SDR_fam"/>
</dbReference>